<dbReference type="InterPro" id="IPR050090">
    <property type="entry name" value="Tyrosine_recombinase_XerCD"/>
</dbReference>
<dbReference type="Gene3D" id="1.10.443.10">
    <property type="entry name" value="Intergrase catalytic core"/>
    <property type="match status" value="1"/>
</dbReference>
<dbReference type="PANTHER" id="PTHR30349">
    <property type="entry name" value="PHAGE INTEGRASE-RELATED"/>
    <property type="match status" value="1"/>
</dbReference>
<dbReference type="InterPro" id="IPR002104">
    <property type="entry name" value="Integrase_catalytic"/>
</dbReference>
<dbReference type="InterPro" id="IPR011010">
    <property type="entry name" value="DNA_brk_join_enz"/>
</dbReference>
<evidence type="ECO:0000313" key="7">
    <source>
        <dbReference type="Proteomes" id="UP000647017"/>
    </source>
</evidence>
<organism evidence="6 7">
    <name type="scientific">Micromonospora andamanensis</name>
    <dbReference type="NCBI Taxonomy" id="1287068"/>
    <lineage>
        <taxon>Bacteria</taxon>
        <taxon>Bacillati</taxon>
        <taxon>Actinomycetota</taxon>
        <taxon>Actinomycetes</taxon>
        <taxon>Micromonosporales</taxon>
        <taxon>Micromonosporaceae</taxon>
        <taxon>Micromonospora</taxon>
    </lineage>
</organism>
<feature type="domain" description="Core-binding (CB)" evidence="5">
    <location>
        <begin position="10"/>
        <end position="88"/>
    </location>
</feature>
<dbReference type="EMBL" id="BOOZ01000024">
    <property type="protein sequence ID" value="GIJ10709.1"/>
    <property type="molecule type" value="Genomic_DNA"/>
</dbReference>
<feature type="domain" description="Tyr recombinase" evidence="4">
    <location>
        <begin position="111"/>
        <end position="270"/>
    </location>
</feature>
<accession>A0ABQ4HYK1</accession>
<keyword evidence="7" id="KW-1185">Reference proteome</keyword>
<evidence type="ECO:0000259" key="5">
    <source>
        <dbReference type="PROSITE" id="PS51900"/>
    </source>
</evidence>
<name>A0ABQ4HYK1_9ACTN</name>
<dbReference type="Proteomes" id="UP000647017">
    <property type="component" value="Unassembled WGS sequence"/>
</dbReference>
<sequence>MTEPTIEGMATPEDMIDAHLRYLRAGRFAARTIDDARKLLTRAHRELPEGLHGATLAELEDFLANPGWSTETALTYYKHLRRLYRWAVRPADQWISFDPSEELVRPKSAAELPRPAADDVVRACIHDTEDPWRLYCRLAALAGLRPCEIATVRRQDIGEVIRIKGKGGRTRTVPTHPLIAELVEPLPAGVIATRPSGKRVTAYWMSKATAQYLRSVGIDTTLYPLRHAFATKVEEKHDVRAAQVLLGHASITTTTRYTLISRKRQQAAIDDLDFG</sequence>
<evidence type="ECO:0000313" key="6">
    <source>
        <dbReference type="EMBL" id="GIJ10709.1"/>
    </source>
</evidence>
<evidence type="ECO:0000256" key="2">
    <source>
        <dbReference type="ARBA" id="ARBA00023172"/>
    </source>
</evidence>
<keyword evidence="2" id="KW-0233">DNA recombination</keyword>
<evidence type="ECO:0000256" key="1">
    <source>
        <dbReference type="ARBA" id="ARBA00023125"/>
    </source>
</evidence>
<dbReference type="PROSITE" id="PS51900">
    <property type="entry name" value="CB"/>
    <property type="match status" value="1"/>
</dbReference>
<dbReference type="PROSITE" id="PS51898">
    <property type="entry name" value="TYR_RECOMBINASE"/>
    <property type="match status" value="1"/>
</dbReference>
<reference evidence="6 7" key="1">
    <citation type="submission" date="2021-01" db="EMBL/GenBank/DDBJ databases">
        <title>Whole genome shotgun sequence of Verrucosispora andamanensis NBRC 109075.</title>
        <authorList>
            <person name="Komaki H."/>
            <person name="Tamura T."/>
        </authorList>
    </citation>
    <scope>NUCLEOTIDE SEQUENCE [LARGE SCALE GENOMIC DNA]</scope>
    <source>
        <strain evidence="6 7">NBRC 109075</strain>
    </source>
</reference>
<protein>
    <submittedName>
        <fullName evidence="6">Integrase</fullName>
    </submittedName>
</protein>
<dbReference type="PANTHER" id="PTHR30349:SF64">
    <property type="entry name" value="PROPHAGE INTEGRASE INTD-RELATED"/>
    <property type="match status" value="1"/>
</dbReference>
<dbReference type="Pfam" id="PF00589">
    <property type="entry name" value="Phage_integrase"/>
    <property type="match status" value="1"/>
</dbReference>
<evidence type="ECO:0000256" key="3">
    <source>
        <dbReference type="PROSITE-ProRule" id="PRU01248"/>
    </source>
</evidence>
<dbReference type="InterPro" id="IPR044068">
    <property type="entry name" value="CB"/>
</dbReference>
<keyword evidence="1 3" id="KW-0238">DNA-binding</keyword>
<gene>
    <name evidence="6" type="ORF">Van01_39230</name>
</gene>
<dbReference type="SUPFAM" id="SSF56349">
    <property type="entry name" value="DNA breaking-rejoining enzymes"/>
    <property type="match status" value="1"/>
</dbReference>
<comment type="caution">
    <text evidence="6">The sequence shown here is derived from an EMBL/GenBank/DDBJ whole genome shotgun (WGS) entry which is preliminary data.</text>
</comment>
<proteinExistence type="predicted"/>
<evidence type="ECO:0000259" key="4">
    <source>
        <dbReference type="PROSITE" id="PS51898"/>
    </source>
</evidence>
<dbReference type="RefSeq" id="WP_204009311.1">
    <property type="nucleotide sequence ID" value="NZ_BOOZ01000024.1"/>
</dbReference>
<dbReference type="InterPro" id="IPR013762">
    <property type="entry name" value="Integrase-like_cat_sf"/>
</dbReference>